<evidence type="ECO:0000313" key="1">
    <source>
        <dbReference type="EMBL" id="CEG49798.1"/>
    </source>
</evidence>
<protein>
    <submittedName>
        <fullName evidence="1">Uncharacterized protein</fullName>
    </submittedName>
</protein>
<organism evidence="1 2">
    <name type="scientific">Plasmopara halstedii</name>
    <name type="common">Downy mildew of sunflower</name>
    <dbReference type="NCBI Taxonomy" id="4781"/>
    <lineage>
        <taxon>Eukaryota</taxon>
        <taxon>Sar</taxon>
        <taxon>Stramenopiles</taxon>
        <taxon>Oomycota</taxon>
        <taxon>Peronosporomycetes</taxon>
        <taxon>Peronosporales</taxon>
        <taxon>Peronosporaceae</taxon>
        <taxon>Plasmopara</taxon>
    </lineage>
</organism>
<proteinExistence type="predicted"/>
<dbReference type="Proteomes" id="UP000054928">
    <property type="component" value="Unassembled WGS sequence"/>
</dbReference>
<keyword evidence="2" id="KW-1185">Reference proteome</keyword>
<sequence length="80" mass="9188">MDTVRYLLELQVLELEVKDVFDILISFAFAEVHLSRKILFNGIFENSVWRGVSMASNLRSVLSGSNSLGISTRFNLFFRE</sequence>
<accession>A0A0P1B4W0</accession>
<name>A0A0P1B4W0_PLAHL</name>
<dbReference type="GeneID" id="36402597"/>
<dbReference type="AlphaFoldDB" id="A0A0P1B4W0"/>
<dbReference type="RefSeq" id="XP_024586167.1">
    <property type="nucleotide sequence ID" value="XM_024721027.1"/>
</dbReference>
<evidence type="ECO:0000313" key="2">
    <source>
        <dbReference type="Proteomes" id="UP000054928"/>
    </source>
</evidence>
<reference evidence="2" key="1">
    <citation type="submission" date="2014-09" db="EMBL/GenBank/DDBJ databases">
        <authorList>
            <person name="Sharma Rahul"/>
            <person name="Thines Marco"/>
        </authorList>
    </citation>
    <scope>NUCLEOTIDE SEQUENCE [LARGE SCALE GENOMIC DNA]</scope>
</reference>
<dbReference type="EMBL" id="CCYD01003092">
    <property type="protein sequence ID" value="CEG49798.1"/>
    <property type="molecule type" value="Genomic_DNA"/>
</dbReference>